<organism evidence="2 3">
    <name type="scientific">Choanephora cucurbitarum</name>
    <dbReference type="NCBI Taxonomy" id="101091"/>
    <lineage>
        <taxon>Eukaryota</taxon>
        <taxon>Fungi</taxon>
        <taxon>Fungi incertae sedis</taxon>
        <taxon>Mucoromycota</taxon>
        <taxon>Mucoromycotina</taxon>
        <taxon>Mucoromycetes</taxon>
        <taxon>Mucorales</taxon>
        <taxon>Mucorineae</taxon>
        <taxon>Choanephoraceae</taxon>
        <taxon>Choanephoroideae</taxon>
        <taxon>Choanephora</taxon>
    </lineage>
</organism>
<dbReference type="STRING" id="101091.A0A1C7NCU2"/>
<evidence type="ECO:0000259" key="1">
    <source>
        <dbReference type="PROSITE" id="PS51186"/>
    </source>
</evidence>
<sequence length="198" mass="22079">MTLSSPEFYARRVTINDLTYAKQATNMFNEANKLVCGGWTSVAHTVKAYGTTVQATEKYIKKSVAGEAIMLLAIKRDAEGNDEAIVGALTIEDAALSIDPKPYSFSGNNNEAMLGQFAINPKYQSKGLGRLLMDTAIEAMREKAYKKCPILVSENRDILLNWYKKLGFSDTNVPIPWTMPDQLEMVQDVKFKLLIKDL</sequence>
<evidence type="ECO:0000313" key="2">
    <source>
        <dbReference type="EMBL" id="OBZ86780.1"/>
    </source>
</evidence>
<protein>
    <recommendedName>
        <fullName evidence="1">N-acetyltransferase domain-containing protein</fullName>
    </recommendedName>
</protein>
<accession>A0A1C7NCU2</accession>
<dbReference type="InterPro" id="IPR050276">
    <property type="entry name" value="MshD_Acetyltransferase"/>
</dbReference>
<proteinExistence type="predicted"/>
<dbReference type="InParanoid" id="A0A1C7NCU2"/>
<dbReference type="Proteomes" id="UP000093000">
    <property type="component" value="Unassembled WGS sequence"/>
</dbReference>
<dbReference type="PROSITE" id="PS51186">
    <property type="entry name" value="GNAT"/>
    <property type="match status" value="1"/>
</dbReference>
<dbReference type="InterPro" id="IPR016181">
    <property type="entry name" value="Acyl_CoA_acyltransferase"/>
</dbReference>
<name>A0A1C7NCU2_9FUNG</name>
<dbReference type="PANTHER" id="PTHR43617:SF38">
    <property type="entry name" value="N-ACETYLTRANSFERASE DOMAIN-CONTAINING PROTEIN"/>
    <property type="match status" value="1"/>
</dbReference>
<dbReference type="SUPFAM" id="SSF55729">
    <property type="entry name" value="Acyl-CoA N-acyltransferases (Nat)"/>
    <property type="match status" value="1"/>
</dbReference>
<dbReference type="PANTHER" id="PTHR43617">
    <property type="entry name" value="L-AMINO ACID N-ACETYLTRANSFERASE"/>
    <property type="match status" value="1"/>
</dbReference>
<comment type="caution">
    <text evidence="2">The sequence shown here is derived from an EMBL/GenBank/DDBJ whole genome shotgun (WGS) entry which is preliminary data.</text>
</comment>
<dbReference type="EMBL" id="LUGH01000272">
    <property type="protein sequence ID" value="OBZ86780.1"/>
    <property type="molecule type" value="Genomic_DNA"/>
</dbReference>
<reference evidence="2 3" key="1">
    <citation type="submission" date="2016-03" db="EMBL/GenBank/DDBJ databases">
        <title>Choanephora cucurbitarum.</title>
        <authorList>
            <person name="Min B."/>
            <person name="Park H."/>
            <person name="Park J.-H."/>
            <person name="Shin H.-D."/>
            <person name="Choi I.-G."/>
        </authorList>
    </citation>
    <scope>NUCLEOTIDE SEQUENCE [LARGE SCALE GENOMIC DNA]</scope>
    <source>
        <strain evidence="2 3">KUS-F28377</strain>
    </source>
</reference>
<keyword evidence="3" id="KW-1185">Reference proteome</keyword>
<dbReference type="OrthoDB" id="5689at2759"/>
<dbReference type="Gene3D" id="3.40.630.30">
    <property type="match status" value="1"/>
</dbReference>
<dbReference type="CDD" id="cd04301">
    <property type="entry name" value="NAT_SF"/>
    <property type="match status" value="1"/>
</dbReference>
<dbReference type="InterPro" id="IPR000182">
    <property type="entry name" value="GNAT_dom"/>
</dbReference>
<evidence type="ECO:0000313" key="3">
    <source>
        <dbReference type="Proteomes" id="UP000093000"/>
    </source>
</evidence>
<feature type="domain" description="N-acetyltransferase" evidence="1">
    <location>
        <begin position="104"/>
        <end position="190"/>
    </location>
</feature>
<dbReference type="GO" id="GO:0016747">
    <property type="term" value="F:acyltransferase activity, transferring groups other than amino-acyl groups"/>
    <property type="evidence" value="ECO:0007669"/>
    <property type="project" value="InterPro"/>
</dbReference>
<gene>
    <name evidence="2" type="ORF">A0J61_05165</name>
</gene>
<dbReference type="AlphaFoldDB" id="A0A1C7NCU2"/>
<dbReference type="Pfam" id="PF00583">
    <property type="entry name" value="Acetyltransf_1"/>
    <property type="match status" value="1"/>
</dbReference>